<proteinExistence type="predicted"/>
<dbReference type="AlphaFoldDB" id="A0A1Q9DCR5"/>
<dbReference type="Proteomes" id="UP000186817">
    <property type="component" value="Unassembled WGS sequence"/>
</dbReference>
<gene>
    <name evidence="2" type="ORF">AK812_SmicGene25136</name>
</gene>
<feature type="region of interest" description="Disordered" evidence="1">
    <location>
        <begin position="260"/>
        <end position="296"/>
    </location>
</feature>
<organism evidence="2 3">
    <name type="scientific">Symbiodinium microadriaticum</name>
    <name type="common">Dinoflagellate</name>
    <name type="synonym">Zooxanthella microadriatica</name>
    <dbReference type="NCBI Taxonomy" id="2951"/>
    <lineage>
        <taxon>Eukaryota</taxon>
        <taxon>Sar</taxon>
        <taxon>Alveolata</taxon>
        <taxon>Dinophyceae</taxon>
        <taxon>Suessiales</taxon>
        <taxon>Symbiodiniaceae</taxon>
        <taxon>Symbiodinium</taxon>
    </lineage>
</organism>
<name>A0A1Q9DCR5_SYMMI</name>
<reference evidence="2 3" key="1">
    <citation type="submission" date="2016-02" db="EMBL/GenBank/DDBJ databases">
        <title>Genome analysis of coral dinoflagellate symbionts highlights evolutionary adaptations to a symbiotic lifestyle.</title>
        <authorList>
            <person name="Aranda M."/>
            <person name="Li Y."/>
            <person name="Liew Y.J."/>
            <person name="Baumgarten S."/>
            <person name="Simakov O."/>
            <person name="Wilson M."/>
            <person name="Piel J."/>
            <person name="Ashoor H."/>
            <person name="Bougouffa S."/>
            <person name="Bajic V.B."/>
            <person name="Ryu T."/>
            <person name="Ravasi T."/>
            <person name="Bayer T."/>
            <person name="Micklem G."/>
            <person name="Kim H."/>
            <person name="Bhak J."/>
            <person name="Lajeunesse T.C."/>
            <person name="Voolstra C.R."/>
        </authorList>
    </citation>
    <scope>NUCLEOTIDE SEQUENCE [LARGE SCALE GENOMIC DNA]</scope>
    <source>
        <strain evidence="2 3">CCMP2467</strain>
    </source>
</reference>
<dbReference type="InterPro" id="IPR011043">
    <property type="entry name" value="Gal_Oxase/kelch_b-propeller"/>
</dbReference>
<evidence type="ECO:0000256" key="1">
    <source>
        <dbReference type="SAM" id="MobiDB-lite"/>
    </source>
</evidence>
<evidence type="ECO:0000313" key="2">
    <source>
        <dbReference type="EMBL" id="OLP93004.1"/>
    </source>
</evidence>
<protein>
    <submittedName>
        <fullName evidence="2">Uncharacterized protein</fullName>
    </submittedName>
</protein>
<evidence type="ECO:0000313" key="3">
    <source>
        <dbReference type="Proteomes" id="UP000186817"/>
    </source>
</evidence>
<comment type="caution">
    <text evidence="2">The sequence shown here is derived from an EMBL/GenBank/DDBJ whole genome shotgun (WGS) entry which is preliminary data.</text>
</comment>
<dbReference type="PANTHER" id="PTHR46175">
    <property type="entry name" value="BACTERIOOPSIN TRANSCRIPTIONAL ACTIVATOR"/>
    <property type="match status" value="1"/>
</dbReference>
<accession>A0A1Q9DCR5</accession>
<sequence length="296" mass="31517">MPAWPLLICGDNCASASPFTDAQLQAKTWRELDVGSRKPPKRSSHAAVYDPQGKAMVIFGGPALGAATAFAPGLSFSFSSQPRLLYNDDGGRSPGLDCWKSAFFAAHFLPLLGVLVSGPVHGPSFGDGCAFASPFTDAQLQAKTWRELDVGSTKPPKRSSHTAIYDPQGKAMVIFGGAALGVPPRPTSLLAFLSPSARSPGYNDDGGRGPGLDCWKSALLCCLLAGCCWASWSPDPCTDQDRFDDTWALDLAVRGPSQSWFRASEPGVPESHAEARESPSRSSERSERKAQLRCAL</sequence>
<dbReference type="Gene3D" id="2.120.10.80">
    <property type="entry name" value="Kelch-type beta propeller"/>
    <property type="match status" value="1"/>
</dbReference>
<dbReference type="PANTHER" id="PTHR46175:SF4">
    <property type="entry name" value="BACTERIOOPSIN TRANSCRIPTIONAL ACTIVATOR"/>
    <property type="match status" value="1"/>
</dbReference>
<dbReference type="OrthoDB" id="10251809at2759"/>
<keyword evidence="3" id="KW-1185">Reference proteome</keyword>
<dbReference type="SUPFAM" id="SSF50965">
    <property type="entry name" value="Galactose oxidase, central domain"/>
    <property type="match status" value="1"/>
</dbReference>
<feature type="compositionally biased region" description="Basic and acidic residues" evidence="1">
    <location>
        <begin position="271"/>
        <end position="290"/>
    </location>
</feature>
<dbReference type="InterPro" id="IPR015915">
    <property type="entry name" value="Kelch-typ_b-propeller"/>
</dbReference>
<dbReference type="EMBL" id="LSRX01000597">
    <property type="protein sequence ID" value="OLP93004.1"/>
    <property type="molecule type" value="Genomic_DNA"/>
</dbReference>